<dbReference type="InterPro" id="IPR027417">
    <property type="entry name" value="P-loop_NTPase"/>
</dbReference>
<dbReference type="AlphaFoldDB" id="A0A061I3Y7"/>
<evidence type="ECO:0000256" key="2">
    <source>
        <dbReference type="SAM" id="MobiDB-lite"/>
    </source>
</evidence>
<dbReference type="InterPro" id="IPR001806">
    <property type="entry name" value="Small_GTPase"/>
</dbReference>
<feature type="region of interest" description="Disordered" evidence="2">
    <location>
        <begin position="1"/>
        <end position="23"/>
    </location>
</feature>
<reference evidence="4" key="1">
    <citation type="journal article" date="2013" name="Nat. Biotechnol.">
        <title>Chinese hamster genome sequenced from sorted chromosomes.</title>
        <authorList>
            <person name="Brinkrolf K."/>
            <person name="Rupp O."/>
            <person name="Laux H."/>
            <person name="Kollin F."/>
            <person name="Ernst W."/>
            <person name="Linke B."/>
            <person name="Kofler R."/>
            <person name="Romand S."/>
            <person name="Hesse F."/>
            <person name="Budach W.E."/>
            <person name="Galosy S."/>
            <person name="Muller D."/>
            <person name="Noll T."/>
            <person name="Wienberg J."/>
            <person name="Jostock T."/>
            <person name="Leonard M."/>
            <person name="Grillari J."/>
            <person name="Tauch A."/>
            <person name="Goesmann A."/>
            <person name="Helk B."/>
            <person name="Mott J.E."/>
            <person name="Puhler A."/>
            <person name="Borth N."/>
        </authorList>
    </citation>
    <scope>NUCLEOTIDE SEQUENCE [LARGE SCALE GENOMIC DNA]</scope>
    <source>
        <strain evidence="4">17A/GY</strain>
    </source>
</reference>
<dbReference type="GO" id="GO:0003924">
    <property type="term" value="F:GTPase activity"/>
    <property type="evidence" value="ECO:0007669"/>
    <property type="project" value="InterPro"/>
</dbReference>
<dbReference type="Gene3D" id="3.40.50.300">
    <property type="entry name" value="P-loop containing nucleotide triphosphate hydrolases"/>
    <property type="match status" value="1"/>
</dbReference>
<evidence type="ECO:0000256" key="1">
    <source>
        <dbReference type="ARBA" id="ARBA00022741"/>
    </source>
</evidence>
<dbReference type="Pfam" id="PF00071">
    <property type="entry name" value="Ras"/>
    <property type="match status" value="1"/>
</dbReference>
<dbReference type="EMBL" id="KE680960">
    <property type="protein sequence ID" value="ERE71078.1"/>
    <property type="molecule type" value="Genomic_DNA"/>
</dbReference>
<evidence type="ECO:0000313" key="3">
    <source>
        <dbReference type="EMBL" id="ERE71078.1"/>
    </source>
</evidence>
<accession>A0A061I3Y7</accession>
<gene>
    <name evidence="3" type="ORF">H671_6g16005</name>
</gene>
<organism evidence="3 4">
    <name type="scientific">Cricetulus griseus</name>
    <name type="common">Chinese hamster</name>
    <name type="synonym">Cricetulus barabensis griseus</name>
    <dbReference type="NCBI Taxonomy" id="10029"/>
    <lineage>
        <taxon>Eukaryota</taxon>
        <taxon>Metazoa</taxon>
        <taxon>Chordata</taxon>
        <taxon>Craniata</taxon>
        <taxon>Vertebrata</taxon>
        <taxon>Euteleostomi</taxon>
        <taxon>Mammalia</taxon>
        <taxon>Eutheria</taxon>
        <taxon>Euarchontoglires</taxon>
        <taxon>Glires</taxon>
        <taxon>Rodentia</taxon>
        <taxon>Myomorpha</taxon>
        <taxon>Muroidea</taxon>
        <taxon>Cricetidae</taxon>
        <taxon>Cricetinae</taxon>
        <taxon>Cricetulus</taxon>
    </lineage>
</organism>
<evidence type="ECO:0000313" key="4">
    <source>
        <dbReference type="Proteomes" id="UP000030759"/>
    </source>
</evidence>
<keyword evidence="1" id="KW-0547">Nucleotide-binding</keyword>
<dbReference type="Proteomes" id="UP000030759">
    <property type="component" value="Unassembled WGS sequence"/>
</dbReference>
<dbReference type="SUPFAM" id="SSF52540">
    <property type="entry name" value="P-loop containing nucleoside triphosphate hydrolases"/>
    <property type="match status" value="1"/>
</dbReference>
<feature type="compositionally biased region" description="Polar residues" evidence="2">
    <location>
        <begin position="1"/>
        <end position="14"/>
    </location>
</feature>
<protein>
    <submittedName>
        <fullName evidence="3">Ras-related protein Rab-22A-like protein</fullName>
    </submittedName>
</protein>
<proteinExistence type="predicted"/>
<dbReference type="GO" id="GO:0005525">
    <property type="term" value="F:GTP binding"/>
    <property type="evidence" value="ECO:0007669"/>
    <property type="project" value="InterPro"/>
</dbReference>
<name>A0A061I3Y7_CRIGR</name>
<sequence>MHRTFSTVNISQQEPGWKDNVPGCEGSRSELPNLLIYLEERVDVFIPSNHRNPDIKLARLTLFQDTGVGKSSIVWRFVEDSFDPNINPTIGML</sequence>